<gene>
    <name evidence="1" type="ORF">SAMN05444280_11071</name>
</gene>
<evidence type="ECO:0000313" key="2">
    <source>
        <dbReference type="Proteomes" id="UP000184050"/>
    </source>
</evidence>
<dbReference type="Proteomes" id="UP000184050">
    <property type="component" value="Unassembled WGS sequence"/>
</dbReference>
<protein>
    <submittedName>
        <fullName evidence="1">Uncharacterized protein</fullName>
    </submittedName>
</protein>
<dbReference type="STRING" id="1168035.SAMN05444280_11071"/>
<keyword evidence="2" id="KW-1185">Reference proteome</keyword>
<evidence type="ECO:0000313" key="1">
    <source>
        <dbReference type="EMBL" id="SHJ06217.1"/>
    </source>
</evidence>
<dbReference type="EMBL" id="FQZE01000010">
    <property type="protein sequence ID" value="SHJ06217.1"/>
    <property type="molecule type" value="Genomic_DNA"/>
</dbReference>
<proteinExistence type="predicted"/>
<dbReference type="AlphaFoldDB" id="A0A1M6G8R9"/>
<name>A0A1M6G8R9_9BACT</name>
<reference evidence="1 2" key="1">
    <citation type="submission" date="2016-11" db="EMBL/GenBank/DDBJ databases">
        <authorList>
            <person name="Jaros S."/>
            <person name="Januszkiewicz K."/>
            <person name="Wedrychowicz H."/>
        </authorList>
    </citation>
    <scope>NUCLEOTIDE SEQUENCE [LARGE SCALE GENOMIC DNA]</scope>
    <source>
        <strain evidence="1 2">DSM 27063</strain>
    </source>
</reference>
<accession>A0A1M6G8R9</accession>
<sequence>MLTKSKIMEAIENFPEEISIDDIIDKLILIEKTEKGIRQSENEAIISDAELEKEMEKWFK</sequence>
<dbReference type="RefSeq" id="WP_073168304.1">
    <property type="nucleotide sequence ID" value="NZ_FQZE01000010.1"/>
</dbReference>
<organism evidence="1 2">
    <name type="scientific">Tangfeifania diversioriginum</name>
    <dbReference type="NCBI Taxonomy" id="1168035"/>
    <lineage>
        <taxon>Bacteria</taxon>
        <taxon>Pseudomonadati</taxon>
        <taxon>Bacteroidota</taxon>
        <taxon>Bacteroidia</taxon>
        <taxon>Marinilabiliales</taxon>
        <taxon>Prolixibacteraceae</taxon>
        <taxon>Tangfeifania</taxon>
    </lineage>
</organism>